<evidence type="ECO:0000256" key="2">
    <source>
        <dbReference type="ARBA" id="ARBA00022475"/>
    </source>
</evidence>
<keyword evidence="7" id="KW-1278">Translocase</keyword>
<sequence>MTAGVIDEARARDTADDGEVVLRAVDISKTYGVTKALKGVNFEVRRGKVTVLFGENGAGKSTLMKILSGVTTPTDGHLELDGRRIELNSTNEAVDLGISIIHQELNLAPNLSVRDNIFLGRELRTRTGAIDYTAERRITQQLMQRLEELIPASTLVQDLRVGQQQIIEIARALATDCRILIMDEPTSALSASEVEVLFKVIRDLTSNGVAIVYISHHLEEAIEIADHAVVFRDGDLVATEEAANIDLPWVVRQMVGREADYDFRDEPRDFGEVALSIQGVTVADLESGRVTVNNVSLDVREGEIVCLYGLMGAGRTELMEALSGRDPISGGTVLLAGNDVAGLDIEERISAGMGLVPEDRQRDGLVQLMTVGKNLSLASLKSWVKRGFINTGQEQRRIGDMIADVKVKTAGPSALITSLSGGNQQKVVIGKMLLTDPKVLLLDEPTRGIDVGAKGEIFSLLFREARRGLAVLYVTSEVGEALTASHRVLVMSKGRIVAEFDPRTCTRDEVMAASGEHDTEYAHENGDSE</sequence>
<evidence type="ECO:0000256" key="6">
    <source>
        <dbReference type="ARBA" id="ARBA00022840"/>
    </source>
</evidence>
<comment type="caution">
    <text evidence="10">The sequence shown here is derived from an EMBL/GenBank/DDBJ whole genome shotgun (WGS) entry which is preliminary data.</text>
</comment>
<reference evidence="11" key="1">
    <citation type="journal article" date="2019" name="Int. J. Syst. Evol. Microbiol.">
        <title>The Global Catalogue of Microorganisms (GCM) 10K type strain sequencing project: providing services to taxonomists for standard genome sequencing and annotation.</title>
        <authorList>
            <consortium name="The Broad Institute Genomics Platform"/>
            <consortium name="The Broad Institute Genome Sequencing Center for Infectious Disease"/>
            <person name="Wu L."/>
            <person name="Ma J."/>
        </authorList>
    </citation>
    <scope>NUCLEOTIDE SEQUENCE [LARGE SCALE GENOMIC DNA]</scope>
    <source>
        <strain evidence="11">JCM 16929</strain>
    </source>
</reference>
<accession>A0ABP6ZHH4</accession>
<dbReference type="Pfam" id="PF00005">
    <property type="entry name" value="ABC_tran"/>
    <property type="match status" value="2"/>
</dbReference>
<evidence type="ECO:0000313" key="10">
    <source>
        <dbReference type="EMBL" id="GAA3607667.1"/>
    </source>
</evidence>
<name>A0ABP6ZHH4_9ACTN</name>
<keyword evidence="2" id="KW-1003">Cell membrane</keyword>
<evidence type="ECO:0000313" key="11">
    <source>
        <dbReference type="Proteomes" id="UP001501490"/>
    </source>
</evidence>
<evidence type="ECO:0000256" key="7">
    <source>
        <dbReference type="ARBA" id="ARBA00022967"/>
    </source>
</evidence>
<dbReference type="RefSeq" id="WP_344801680.1">
    <property type="nucleotide sequence ID" value="NZ_BAABAB010000005.1"/>
</dbReference>
<keyword evidence="6 10" id="KW-0067">ATP-binding</keyword>
<dbReference type="EMBL" id="BAABAB010000005">
    <property type="protein sequence ID" value="GAA3607667.1"/>
    <property type="molecule type" value="Genomic_DNA"/>
</dbReference>
<dbReference type="PROSITE" id="PS00211">
    <property type="entry name" value="ABC_TRANSPORTER_1"/>
    <property type="match status" value="1"/>
</dbReference>
<evidence type="ECO:0000256" key="8">
    <source>
        <dbReference type="ARBA" id="ARBA00023136"/>
    </source>
</evidence>
<dbReference type="Gene3D" id="3.40.50.300">
    <property type="entry name" value="P-loop containing nucleotide triphosphate hydrolases"/>
    <property type="match status" value="2"/>
</dbReference>
<feature type="domain" description="ABC transporter" evidence="9">
    <location>
        <begin position="275"/>
        <end position="518"/>
    </location>
</feature>
<dbReference type="CDD" id="cd03215">
    <property type="entry name" value="ABC_Carb_Monos_II"/>
    <property type="match status" value="1"/>
</dbReference>
<dbReference type="PANTHER" id="PTHR43790:SF3">
    <property type="entry name" value="D-ALLOSE IMPORT ATP-BINDING PROTEIN ALSA-RELATED"/>
    <property type="match status" value="1"/>
</dbReference>
<organism evidence="10 11">
    <name type="scientific">Microlunatus ginsengisoli</name>
    <dbReference type="NCBI Taxonomy" id="363863"/>
    <lineage>
        <taxon>Bacteria</taxon>
        <taxon>Bacillati</taxon>
        <taxon>Actinomycetota</taxon>
        <taxon>Actinomycetes</taxon>
        <taxon>Propionibacteriales</taxon>
        <taxon>Propionibacteriaceae</taxon>
        <taxon>Microlunatus</taxon>
    </lineage>
</organism>
<dbReference type="InterPro" id="IPR050107">
    <property type="entry name" value="ABC_carbohydrate_import_ATPase"/>
</dbReference>
<gene>
    <name evidence="10" type="ORF">GCM10022236_06840</name>
</gene>
<dbReference type="Proteomes" id="UP001501490">
    <property type="component" value="Unassembled WGS sequence"/>
</dbReference>
<dbReference type="GO" id="GO:0005524">
    <property type="term" value="F:ATP binding"/>
    <property type="evidence" value="ECO:0007669"/>
    <property type="project" value="UniProtKB-KW"/>
</dbReference>
<protein>
    <submittedName>
        <fullName evidence="10">Sugar ABC transporter ATP-binding protein</fullName>
    </submittedName>
</protein>
<feature type="domain" description="ABC transporter" evidence="9">
    <location>
        <begin position="22"/>
        <end position="258"/>
    </location>
</feature>
<dbReference type="InterPro" id="IPR003439">
    <property type="entry name" value="ABC_transporter-like_ATP-bd"/>
</dbReference>
<evidence type="ECO:0000256" key="4">
    <source>
        <dbReference type="ARBA" id="ARBA00022737"/>
    </source>
</evidence>
<dbReference type="InterPro" id="IPR017871">
    <property type="entry name" value="ABC_transporter-like_CS"/>
</dbReference>
<dbReference type="InterPro" id="IPR003593">
    <property type="entry name" value="AAA+_ATPase"/>
</dbReference>
<dbReference type="SUPFAM" id="SSF52540">
    <property type="entry name" value="P-loop containing nucleoside triphosphate hydrolases"/>
    <property type="match status" value="2"/>
</dbReference>
<evidence type="ECO:0000256" key="5">
    <source>
        <dbReference type="ARBA" id="ARBA00022741"/>
    </source>
</evidence>
<proteinExistence type="predicted"/>
<keyword evidence="11" id="KW-1185">Reference proteome</keyword>
<keyword evidence="1" id="KW-0813">Transport</keyword>
<keyword evidence="4" id="KW-0677">Repeat</keyword>
<keyword evidence="5" id="KW-0547">Nucleotide-binding</keyword>
<dbReference type="PANTHER" id="PTHR43790">
    <property type="entry name" value="CARBOHYDRATE TRANSPORT ATP-BINDING PROTEIN MG119-RELATED"/>
    <property type="match status" value="1"/>
</dbReference>
<dbReference type="PROSITE" id="PS50893">
    <property type="entry name" value="ABC_TRANSPORTER_2"/>
    <property type="match status" value="2"/>
</dbReference>
<evidence type="ECO:0000256" key="1">
    <source>
        <dbReference type="ARBA" id="ARBA00022448"/>
    </source>
</evidence>
<keyword evidence="8" id="KW-0472">Membrane</keyword>
<evidence type="ECO:0000259" key="9">
    <source>
        <dbReference type="PROSITE" id="PS50893"/>
    </source>
</evidence>
<dbReference type="InterPro" id="IPR027417">
    <property type="entry name" value="P-loop_NTPase"/>
</dbReference>
<keyword evidence="3" id="KW-0762">Sugar transport</keyword>
<dbReference type="CDD" id="cd03216">
    <property type="entry name" value="ABC_Carb_Monos_I"/>
    <property type="match status" value="1"/>
</dbReference>
<evidence type="ECO:0000256" key="3">
    <source>
        <dbReference type="ARBA" id="ARBA00022597"/>
    </source>
</evidence>
<dbReference type="SMART" id="SM00382">
    <property type="entry name" value="AAA"/>
    <property type="match status" value="2"/>
</dbReference>